<name>A0A026WDG9_OOCBI</name>
<gene>
    <name evidence="2" type="ORF">X777_05960</name>
</gene>
<accession>A0A026WDG9</accession>
<feature type="compositionally biased region" description="Basic and acidic residues" evidence="1">
    <location>
        <begin position="34"/>
        <end position="45"/>
    </location>
</feature>
<proteinExistence type="predicted"/>
<protein>
    <submittedName>
        <fullName evidence="2">Uncharacterized protein</fullName>
    </submittedName>
</protein>
<dbReference type="EMBL" id="KK107260">
    <property type="protein sequence ID" value="EZA54110.1"/>
    <property type="molecule type" value="Genomic_DNA"/>
</dbReference>
<feature type="region of interest" description="Disordered" evidence="1">
    <location>
        <begin position="30"/>
        <end position="70"/>
    </location>
</feature>
<keyword evidence="3" id="KW-1185">Reference proteome</keyword>
<evidence type="ECO:0000313" key="3">
    <source>
        <dbReference type="Proteomes" id="UP000053097"/>
    </source>
</evidence>
<organism evidence="2 3">
    <name type="scientific">Ooceraea biroi</name>
    <name type="common">Clonal raider ant</name>
    <name type="synonym">Cerapachys biroi</name>
    <dbReference type="NCBI Taxonomy" id="2015173"/>
    <lineage>
        <taxon>Eukaryota</taxon>
        <taxon>Metazoa</taxon>
        <taxon>Ecdysozoa</taxon>
        <taxon>Arthropoda</taxon>
        <taxon>Hexapoda</taxon>
        <taxon>Insecta</taxon>
        <taxon>Pterygota</taxon>
        <taxon>Neoptera</taxon>
        <taxon>Endopterygota</taxon>
        <taxon>Hymenoptera</taxon>
        <taxon>Apocrita</taxon>
        <taxon>Aculeata</taxon>
        <taxon>Formicoidea</taxon>
        <taxon>Formicidae</taxon>
        <taxon>Dorylinae</taxon>
        <taxon>Ooceraea</taxon>
    </lineage>
</organism>
<reference evidence="2 3" key="1">
    <citation type="journal article" date="2014" name="Curr. Biol.">
        <title>The genome of the clonal raider ant Cerapachys biroi.</title>
        <authorList>
            <person name="Oxley P.R."/>
            <person name="Ji L."/>
            <person name="Fetter-Pruneda I."/>
            <person name="McKenzie S.K."/>
            <person name="Li C."/>
            <person name="Hu H."/>
            <person name="Zhang G."/>
            <person name="Kronauer D.J."/>
        </authorList>
    </citation>
    <scope>NUCLEOTIDE SEQUENCE [LARGE SCALE GENOMIC DNA]</scope>
</reference>
<dbReference type="AlphaFoldDB" id="A0A026WDG9"/>
<evidence type="ECO:0000313" key="2">
    <source>
        <dbReference type="EMBL" id="EZA54110.1"/>
    </source>
</evidence>
<evidence type="ECO:0000256" key="1">
    <source>
        <dbReference type="SAM" id="MobiDB-lite"/>
    </source>
</evidence>
<feature type="compositionally biased region" description="Basic and acidic residues" evidence="1">
    <location>
        <begin position="60"/>
        <end position="70"/>
    </location>
</feature>
<dbReference type="Proteomes" id="UP000053097">
    <property type="component" value="Unassembled WGS sequence"/>
</dbReference>
<sequence length="70" mass="8227">MKKEKEEEKRVVSARYARLRLRRWWYHHQGGSGRCREGGRGERGTGRGTENAQAAQLDNNKLKKEQRALF</sequence>